<dbReference type="InterPro" id="IPR038488">
    <property type="entry name" value="Integrase_DNA-bd_sf"/>
</dbReference>
<evidence type="ECO:0000256" key="3">
    <source>
        <dbReference type="ARBA" id="ARBA00023125"/>
    </source>
</evidence>
<dbReference type="AlphaFoldDB" id="A0A7X1Y4A9"/>
<evidence type="ECO:0000256" key="1">
    <source>
        <dbReference type="ARBA" id="ARBA00008857"/>
    </source>
</evidence>
<dbReference type="InterPro" id="IPR010998">
    <property type="entry name" value="Integrase_recombinase_N"/>
</dbReference>
<feature type="compositionally biased region" description="Polar residues" evidence="6">
    <location>
        <begin position="338"/>
        <end position="351"/>
    </location>
</feature>
<reference evidence="8 9" key="1">
    <citation type="submission" date="2019-10" db="EMBL/GenBank/DDBJ databases">
        <title>Evaluation of single-gene subtyping targets for Pseudomonas.</title>
        <authorList>
            <person name="Reichler S.J."/>
            <person name="Orsi R.H."/>
            <person name="Wiedmann M."/>
            <person name="Martin N.H."/>
            <person name="Murphy S.I."/>
        </authorList>
    </citation>
    <scope>NUCLEOTIDE SEQUENCE [LARGE SCALE GENOMIC DNA]</scope>
    <source>
        <strain evidence="8 9">FSL R10-2107</strain>
    </source>
</reference>
<keyword evidence="5" id="KW-0175">Coiled coil</keyword>
<dbReference type="RefSeq" id="WP_153327002.1">
    <property type="nucleotide sequence ID" value="NZ_WIVX01000006.1"/>
</dbReference>
<name>A0A7X1Y4A9_9PSED</name>
<dbReference type="Gene3D" id="1.10.443.10">
    <property type="entry name" value="Intergrase catalytic core"/>
    <property type="match status" value="1"/>
</dbReference>
<feature type="coiled-coil region" evidence="5">
    <location>
        <begin position="106"/>
        <end position="133"/>
    </location>
</feature>
<sequence length="465" mass="52076">MANITDKAMKAKPGQTHKWLSEVAIWGHGSLLARITPSGDRLFYFQYTNEAGKRYALPIGTYGAGDDAATMTLSDARQRAMELASLHKTGIKNIREHLESEETARIAARNAELARLDEERATAETELARQASRKSVAELFEHWAKIDLINRKDGGAEVRRMFEKDVLPFLGQYAVADVKKGHITEVTDTMLARGVNRAAKIAFSLMRQMFRFAVDRDLIEHDPSASIRKAKIGGKDVERDRVLTDDEIRSLAKKAPEAGLLMTTEAAIWIALSTCCRIGELLNSRWEYVDLKQRTWLIPAEHSKNGKPHTVFLSNFAVNQFERVQSINSSSAWCYPNTDNSGPVNSKTVTKQLGDRQRQPEQGTMSRRSAKAQSLLLPGGKWTPHDLRRTGATLMTALGVIPEVAERCLNHTEDNKVKRIYQRHSYTSEMTAAWNLLSEHLEILIKPKATDIKNTSDLGAIIEPS</sequence>
<evidence type="ECO:0000256" key="2">
    <source>
        <dbReference type="ARBA" id="ARBA00022908"/>
    </source>
</evidence>
<evidence type="ECO:0000313" key="9">
    <source>
        <dbReference type="Proteomes" id="UP000470186"/>
    </source>
</evidence>
<comment type="similarity">
    <text evidence="1">Belongs to the 'phage' integrase family.</text>
</comment>
<evidence type="ECO:0000256" key="6">
    <source>
        <dbReference type="SAM" id="MobiDB-lite"/>
    </source>
</evidence>
<keyword evidence="4" id="KW-0233">DNA recombination</keyword>
<proteinExistence type="inferred from homology"/>
<dbReference type="Proteomes" id="UP000470186">
    <property type="component" value="Unassembled WGS sequence"/>
</dbReference>
<evidence type="ECO:0000256" key="5">
    <source>
        <dbReference type="SAM" id="Coils"/>
    </source>
</evidence>
<feature type="region of interest" description="Disordered" evidence="6">
    <location>
        <begin position="338"/>
        <end position="372"/>
    </location>
</feature>
<evidence type="ECO:0000256" key="4">
    <source>
        <dbReference type="ARBA" id="ARBA00023172"/>
    </source>
</evidence>
<dbReference type="PANTHER" id="PTHR30629:SF2">
    <property type="entry name" value="PROPHAGE INTEGRASE INTS-RELATED"/>
    <property type="match status" value="1"/>
</dbReference>
<dbReference type="Pfam" id="PF13356">
    <property type="entry name" value="Arm-DNA-bind_3"/>
    <property type="match status" value="1"/>
</dbReference>
<dbReference type="InterPro" id="IPR011010">
    <property type="entry name" value="DNA_brk_join_enz"/>
</dbReference>
<dbReference type="PROSITE" id="PS51898">
    <property type="entry name" value="TYR_RECOMBINASE"/>
    <property type="match status" value="1"/>
</dbReference>
<accession>A0A7X1Y4A9</accession>
<evidence type="ECO:0000313" key="8">
    <source>
        <dbReference type="EMBL" id="MQU30324.1"/>
    </source>
</evidence>
<keyword evidence="3" id="KW-0238">DNA-binding</keyword>
<dbReference type="PANTHER" id="PTHR30629">
    <property type="entry name" value="PROPHAGE INTEGRASE"/>
    <property type="match status" value="1"/>
</dbReference>
<dbReference type="CDD" id="cd00801">
    <property type="entry name" value="INT_P4_C"/>
    <property type="match status" value="1"/>
</dbReference>
<comment type="caution">
    <text evidence="8">The sequence shown here is derived from an EMBL/GenBank/DDBJ whole genome shotgun (WGS) entry which is preliminary data.</text>
</comment>
<dbReference type="InterPro" id="IPR025166">
    <property type="entry name" value="Integrase_DNA_bind_dom"/>
</dbReference>
<protein>
    <submittedName>
        <fullName evidence="8">Tyrosine-type recombinase/integrase</fullName>
    </submittedName>
</protein>
<dbReference type="EMBL" id="WIVX01000006">
    <property type="protein sequence ID" value="MQU30324.1"/>
    <property type="molecule type" value="Genomic_DNA"/>
</dbReference>
<dbReference type="InterPro" id="IPR053876">
    <property type="entry name" value="Phage_int_M"/>
</dbReference>
<dbReference type="GO" id="GO:0006310">
    <property type="term" value="P:DNA recombination"/>
    <property type="evidence" value="ECO:0007669"/>
    <property type="project" value="UniProtKB-KW"/>
</dbReference>
<dbReference type="Gene3D" id="1.10.150.130">
    <property type="match status" value="1"/>
</dbReference>
<dbReference type="GO" id="GO:0015074">
    <property type="term" value="P:DNA integration"/>
    <property type="evidence" value="ECO:0007669"/>
    <property type="project" value="UniProtKB-KW"/>
</dbReference>
<evidence type="ECO:0000259" key="7">
    <source>
        <dbReference type="PROSITE" id="PS51898"/>
    </source>
</evidence>
<feature type="domain" description="Tyr recombinase" evidence="7">
    <location>
        <begin position="238"/>
        <end position="435"/>
    </location>
</feature>
<dbReference type="InterPro" id="IPR050808">
    <property type="entry name" value="Phage_Integrase"/>
</dbReference>
<dbReference type="Pfam" id="PF00589">
    <property type="entry name" value="Phage_integrase"/>
    <property type="match status" value="1"/>
</dbReference>
<dbReference type="InterPro" id="IPR002104">
    <property type="entry name" value="Integrase_catalytic"/>
</dbReference>
<gene>
    <name evidence="8" type="ORF">GHO30_02745</name>
</gene>
<organism evidence="8 9">
    <name type="scientific">Pseudomonas helleri</name>
    <dbReference type="NCBI Taxonomy" id="1608996"/>
    <lineage>
        <taxon>Bacteria</taxon>
        <taxon>Pseudomonadati</taxon>
        <taxon>Pseudomonadota</taxon>
        <taxon>Gammaproteobacteria</taxon>
        <taxon>Pseudomonadales</taxon>
        <taxon>Pseudomonadaceae</taxon>
        <taxon>Pseudomonas</taxon>
    </lineage>
</organism>
<dbReference type="GO" id="GO:0003677">
    <property type="term" value="F:DNA binding"/>
    <property type="evidence" value="ECO:0007669"/>
    <property type="project" value="UniProtKB-KW"/>
</dbReference>
<keyword evidence="9" id="KW-1185">Reference proteome</keyword>
<dbReference type="InterPro" id="IPR013762">
    <property type="entry name" value="Integrase-like_cat_sf"/>
</dbReference>
<dbReference type="Pfam" id="PF22022">
    <property type="entry name" value="Phage_int_M"/>
    <property type="match status" value="1"/>
</dbReference>
<keyword evidence="2" id="KW-0229">DNA integration</keyword>
<dbReference type="Gene3D" id="3.30.160.390">
    <property type="entry name" value="Integrase, DNA-binding domain"/>
    <property type="match status" value="1"/>
</dbReference>
<dbReference type="SUPFAM" id="SSF56349">
    <property type="entry name" value="DNA breaking-rejoining enzymes"/>
    <property type="match status" value="1"/>
</dbReference>